<dbReference type="Proteomes" id="UP000324222">
    <property type="component" value="Unassembled WGS sequence"/>
</dbReference>
<gene>
    <name evidence="1" type="ORF">E2C01_035722</name>
</gene>
<reference evidence="1 2" key="1">
    <citation type="submission" date="2019-05" db="EMBL/GenBank/DDBJ databases">
        <title>Another draft genome of Portunus trituberculatus and its Hox gene families provides insights of decapod evolution.</title>
        <authorList>
            <person name="Jeong J.-H."/>
            <person name="Song I."/>
            <person name="Kim S."/>
            <person name="Choi T."/>
            <person name="Kim D."/>
            <person name="Ryu S."/>
            <person name="Kim W."/>
        </authorList>
    </citation>
    <scope>NUCLEOTIDE SEQUENCE [LARGE SCALE GENOMIC DNA]</scope>
    <source>
        <tissue evidence="1">Muscle</tissue>
    </source>
</reference>
<evidence type="ECO:0000313" key="2">
    <source>
        <dbReference type="Proteomes" id="UP000324222"/>
    </source>
</evidence>
<evidence type="ECO:0000313" key="1">
    <source>
        <dbReference type="EMBL" id="MPC42108.1"/>
    </source>
</evidence>
<proteinExistence type="predicted"/>
<organism evidence="1 2">
    <name type="scientific">Portunus trituberculatus</name>
    <name type="common">Swimming crab</name>
    <name type="synonym">Neptunus trituberculatus</name>
    <dbReference type="NCBI Taxonomy" id="210409"/>
    <lineage>
        <taxon>Eukaryota</taxon>
        <taxon>Metazoa</taxon>
        <taxon>Ecdysozoa</taxon>
        <taxon>Arthropoda</taxon>
        <taxon>Crustacea</taxon>
        <taxon>Multicrustacea</taxon>
        <taxon>Malacostraca</taxon>
        <taxon>Eumalacostraca</taxon>
        <taxon>Eucarida</taxon>
        <taxon>Decapoda</taxon>
        <taxon>Pleocyemata</taxon>
        <taxon>Brachyura</taxon>
        <taxon>Eubrachyura</taxon>
        <taxon>Portunoidea</taxon>
        <taxon>Portunidae</taxon>
        <taxon>Portuninae</taxon>
        <taxon>Portunus</taxon>
    </lineage>
</organism>
<protein>
    <submittedName>
        <fullName evidence="1">Uncharacterized protein</fullName>
    </submittedName>
</protein>
<keyword evidence="2" id="KW-1185">Reference proteome</keyword>
<dbReference type="AlphaFoldDB" id="A0A5B7FAI0"/>
<sequence>MESASKFACCVSIVRCAVPPRWCSCAPDTRGNAAPAPITAFPYIRQQRTPGTELNAPPPPCDIISTTF</sequence>
<comment type="caution">
    <text evidence="1">The sequence shown here is derived from an EMBL/GenBank/DDBJ whole genome shotgun (WGS) entry which is preliminary data.</text>
</comment>
<accession>A0A5B7FAI0</accession>
<dbReference type="EMBL" id="VSRR010005313">
    <property type="protein sequence ID" value="MPC42108.1"/>
    <property type="molecule type" value="Genomic_DNA"/>
</dbReference>
<name>A0A5B7FAI0_PORTR</name>